<name>C8PLP0_9BACT</name>
<evidence type="ECO:0000313" key="1">
    <source>
        <dbReference type="EMBL" id="EEV16352.1"/>
    </source>
</evidence>
<dbReference type="EMBL" id="ACYG01000032">
    <property type="protein sequence ID" value="EEV16352.1"/>
    <property type="molecule type" value="Genomic_DNA"/>
</dbReference>
<dbReference type="AlphaFoldDB" id="C8PLP0"/>
<gene>
    <name evidence="1" type="ORF">CAMGR0001_2050</name>
</gene>
<evidence type="ECO:0000313" key="2">
    <source>
        <dbReference type="Proteomes" id="UP000005709"/>
    </source>
</evidence>
<keyword evidence="2" id="KW-1185">Reference proteome</keyword>
<comment type="caution">
    <text evidence="1">The sequence shown here is derived from an EMBL/GenBank/DDBJ whole genome shotgun (WGS) entry which is preliminary data.</text>
</comment>
<protein>
    <submittedName>
        <fullName evidence="1">Uncharacterized protein</fullName>
    </submittedName>
</protein>
<sequence>MKNKMTNLTITFGLIRTFPFKFYEILSALNLRNFIRGACP</sequence>
<reference evidence="1 2" key="1">
    <citation type="submission" date="2009-07" db="EMBL/GenBank/DDBJ databases">
        <authorList>
            <person name="Madupu R."/>
            <person name="Sebastian Y."/>
            <person name="Durkin A.S."/>
            <person name="Torralba M."/>
            <person name="Methe B."/>
            <person name="Sutton G.G."/>
            <person name="Strausberg R.L."/>
            <person name="Nelson K.E."/>
        </authorList>
    </citation>
    <scope>NUCLEOTIDE SEQUENCE [LARGE SCALE GENOMIC DNA]</scope>
    <source>
        <strain evidence="1 2">RM3268</strain>
    </source>
</reference>
<proteinExistence type="predicted"/>
<accession>C8PLP0</accession>
<dbReference type="Proteomes" id="UP000005709">
    <property type="component" value="Unassembled WGS sequence"/>
</dbReference>
<organism evidence="1 2">
    <name type="scientific">Campylobacter gracilis RM3268</name>
    <dbReference type="NCBI Taxonomy" id="553220"/>
    <lineage>
        <taxon>Bacteria</taxon>
        <taxon>Pseudomonadati</taxon>
        <taxon>Campylobacterota</taxon>
        <taxon>Epsilonproteobacteria</taxon>
        <taxon>Campylobacterales</taxon>
        <taxon>Campylobacteraceae</taxon>
        <taxon>Campylobacter</taxon>
    </lineage>
</organism>